<dbReference type="SUPFAM" id="SSF54593">
    <property type="entry name" value="Glyoxalase/Bleomycin resistance protein/Dihydroxybiphenyl dioxygenase"/>
    <property type="match status" value="1"/>
</dbReference>
<dbReference type="InterPro" id="IPR037523">
    <property type="entry name" value="VOC_core"/>
</dbReference>
<accession>A0A166AAC8</accession>
<dbReference type="Proteomes" id="UP000076577">
    <property type="component" value="Unassembled WGS sequence"/>
</dbReference>
<evidence type="ECO:0000313" key="2">
    <source>
        <dbReference type="EMBL" id="KZL20784.1"/>
    </source>
</evidence>
<feature type="domain" description="VOC" evidence="1">
    <location>
        <begin position="2"/>
        <end position="117"/>
    </location>
</feature>
<dbReference type="InterPro" id="IPR029068">
    <property type="entry name" value="Glyas_Bleomycin-R_OHBP_Dase"/>
</dbReference>
<sequence>MKLYGLRIFVTDMAAAKEFYGDTLGLPLTWELPELGAFGAKLENAELIIEEAHGEEERGYVGRFLGASLQVDDIIDTYERLCDEGVDFPTPPEKQAWGGVLAHFHDPFGNVLTLLGEAH</sequence>
<comment type="caution">
    <text evidence="2">The sequence shown here is derived from an EMBL/GenBank/DDBJ whole genome shotgun (WGS) entry which is preliminary data.</text>
</comment>
<name>A0A166AAC8_9HYPH</name>
<dbReference type="Gene3D" id="3.10.180.10">
    <property type="entry name" value="2,3-Dihydroxybiphenyl 1,2-Dioxygenase, domain 1"/>
    <property type="match status" value="1"/>
</dbReference>
<dbReference type="PATRIC" id="fig|989403.3.peg.1365"/>
<dbReference type="EMBL" id="LMCB01000006">
    <property type="protein sequence ID" value="KZL20784.1"/>
    <property type="molecule type" value="Genomic_DNA"/>
</dbReference>
<dbReference type="Pfam" id="PF00903">
    <property type="entry name" value="Glyoxalase"/>
    <property type="match status" value="1"/>
</dbReference>
<proteinExistence type="predicted"/>
<dbReference type="OrthoDB" id="9794917at2"/>
<protein>
    <submittedName>
        <fullName evidence="2">Glyoxalase-like domain protein</fullName>
    </submittedName>
</protein>
<dbReference type="InterPro" id="IPR004360">
    <property type="entry name" value="Glyas_Fos-R_dOase_dom"/>
</dbReference>
<evidence type="ECO:0000313" key="3">
    <source>
        <dbReference type="Proteomes" id="UP000076577"/>
    </source>
</evidence>
<keyword evidence="3" id="KW-1185">Reference proteome</keyword>
<organism evidence="2 3">
    <name type="scientific">Pseudovibrio axinellae</name>
    <dbReference type="NCBI Taxonomy" id="989403"/>
    <lineage>
        <taxon>Bacteria</taxon>
        <taxon>Pseudomonadati</taxon>
        <taxon>Pseudomonadota</taxon>
        <taxon>Alphaproteobacteria</taxon>
        <taxon>Hyphomicrobiales</taxon>
        <taxon>Stappiaceae</taxon>
        <taxon>Pseudovibrio</taxon>
    </lineage>
</organism>
<evidence type="ECO:0000259" key="1">
    <source>
        <dbReference type="PROSITE" id="PS51819"/>
    </source>
</evidence>
<reference evidence="2 3" key="1">
    <citation type="journal article" date="2016" name="Front. Microbiol.">
        <title>Comparative Genomic Analysis Reveals a Diverse Repertoire of Genes Involved in Prokaryote-Eukaryote Interactions within the Pseudovibrio Genus.</title>
        <authorList>
            <person name="Romano S."/>
            <person name="Fernandez-Guerra A."/>
            <person name="Reen F.J."/>
            <person name="Glockner F.O."/>
            <person name="Crowley S.P."/>
            <person name="O'Sullivan O."/>
            <person name="Cotter P.D."/>
            <person name="Adams C."/>
            <person name="Dobson A.D."/>
            <person name="O'Gara F."/>
        </authorList>
    </citation>
    <scope>NUCLEOTIDE SEQUENCE [LARGE SCALE GENOMIC DNA]</scope>
    <source>
        <strain evidence="2 3">Ad2</strain>
    </source>
</reference>
<dbReference type="AlphaFoldDB" id="A0A166AAC8"/>
<dbReference type="RefSeq" id="WP_068003933.1">
    <property type="nucleotide sequence ID" value="NZ_FOFM01000007.1"/>
</dbReference>
<gene>
    <name evidence="2" type="ORF">PsAD2_01273</name>
</gene>
<dbReference type="PROSITE" id="PS51819">
    <property type="entry name" value="VOC"/>
    <property type="match status" value="1"/>
</dbReference>
<dbReference type="STRING" id="989403.SAMN05421798_107103"/>